<dbReference type="InterPro" id="IPR005612">
    <property type="entry name" value="CCAAT-binding_factor"/>
</dbReference>
<dbReference type="GO" id="GO:0005634">
    <property type="term" value="C:nucleus"/>
    <property type="evidence" value="ECO:0007669"/>
    <property type="project" value="UniProtKB-ARBA"/>
</dbReference>
<reference evidence="4" key="1">
    <citation type="submission" date="2018-02" db="EMBL/GenBank/DDBJ databases">
        <authorList>
            <person name="Cohen D.B."/>
            <person name="Kent A.D."/>
        </authorList>
    </citation>
    <scope>NUCLEOTIDE SEQUENCE</scope>
</reference>
<feature type="compositionally biased region" description="Basic and acidic residues" evidence="2">
    <location>
        <begin position="709"/>
        <end position="737"/>
    </location>
</feature>
<protein>
    <recommendedName>
        <fullName evidence="3">CCAAT-binding factor domain-containing protein</fullName>
    </recommendedName>
</protein>
<evidence type="ECO:0000256" key="2">
    <source>
        <dbReference type="SAM" id="MobiDB-lite"/>
    </source>
</evidence>
<dbReference type="EMBL" id="OIVN01001158">
    <property type="protein sequence ID" value="SPC90579.1"/>
    <property type="molecule type" value="Genomic_DNA"/>
</dbReference>
<feature type="compositionally biased region" description="Acidic residues" evidence="2">
    <location>
        <begin position="1016"/>
        <end position="1062"/>
    </location>
</feature>
<feature type="compositionally biased region" description="Basic and acidic residues" evidence="2">
    <location>
        <begin position="78"/>
        <end position="91"/>
    </location>
</feature>
<feature type="compositionally biased region" description="Low complexity" evidence="2">
    <location>
        <begin position="741"/>
        <end position="750"/>
    </location>
</feature>
<feature type="region of interest" description="Disordered" evidence="2">
    <location>
        <begin position="931"/>
        <end position="1115"/>
    </location>
</feature>
<feature type="compositionally biased region" description="Basic and acidic residues" evidence="2">
    <location>
        <begin position="108"/>
        <end position="128"/>
    </location>
</feature>
<dbReference type="SUPFAM" id="SSF48371">
    <property type="entry name" value="ARM repeat"/>
    <property type="match status" value="1"/>
</dbReference>
<dbReference type="PANTHER" id="PTHR12048:SF0">
    <property type="entry name" value="CCAAT_ENHANCER-BINDING PROTEIN ZETA"/>
    <property type="match status" value="1"/>
</dbReference>
<feature type="compositionally biased region" description="Acidic residues" evidence="2">
    <location>
        <begin position="987"/>
        <end position="1009"/>
    </location>
</feature>
<feature type="compositionally biased region" description="Basic and acidic residues" evidence="2">
    <location>
        <begin position="1086"/>
        <end position="1102"/>
    </location>
</feature>
<proteinExistence type="inferred from homology"/>
<comment type="similarity">
    <text evidence="1">Belongs to the CBF/MAK21 family.</text>
</comment>
<dbReference type="Pfam" id="PF03914">
    <property type="entry name" value="CBF"/>
    <property type="match status" value="1"/>
</dbReference>
<feature type="domain" description="CCAAT-binding factor" evidence="3">
    <location>
        <begin position="582"/>
        <end position="845"/>
    </location>
</feature>
<evidence type="ECO:0000256" key="1">
    <source>
        <dbReference type="ARBA" id="ARBA00007797"/>
    </source>
</evidence>
<feature type="compositionally biased region" description="Acidic residues" evidence="2">
    <location>
        <begin position="751"/>
        <end position="771"/>
    </location>
</feature>
<feature type="compositionally biased region" description="Basic residues" evidence="2">
    <location>
        <begin position="931"/>
        <end position="942"/>
    </location>
</feature>
<evidence type="ECO:0000259" key="3">
    <source>
        <dbReference type="Pfam" id="PF03914"/>
    </source>
</evidence>
<dbReference type="PANTHER" id="PTHR12048">
    <property type="entry name" value="CCAAT-BINDING FACTOR-RELATED"/>
    <property type="match status" value="1"/>
</dbReference>
<sequence length="1115" mass="124057">MAASSKSKKPSKAPEDIDTLRSDLASFASSIGLSSSLPSSSSYSGFNDSDFRKTGPLKPKLTKPHKKNNQNTNNTNETNEKPKPDKGFDKPKPKHTQKPKIQNFNPNEKNKNTQKPKDQLLNKNEKSKPKPPVLAVDDSDKKKSFDKFKNLPKLPLMKAGVLGVWYVDAAELEAKVVGDGKRVEARNVEQRKSVVEKKRELGERLMAQYAKDYEASRGQSGDIKMLATTQRSGTAADKVSAFSVMVGDNPIANLRSLDALLGKVALGMKIHVLKGNYDNNHGLVYVLTFQCGLKTIIKLEISFVAGMVTSKVGKRHALTGFEALKELFISSLLPDRKLKSLLQRPVDNLPETKDGYSLLLFWYWEDCLKQRYERFIFGLEEASRDMLPALKHKALRTIYVLLKSKSEQERKLLSALVNKLGDPENKAASNADFHLANLLSDHPNMKAVVIDEVDSFLFRPHLGFRAKYHSVNFLSQIRLSHKGDGPKVAKRLIDVYFALFKVLINEAGADQKIDQSGKAGDRKAHSSQKDSKVKSSSETHVELDSRLLSALLTGVNRAFPFVSSNEADDIIEVHSKNFNVGVQVLMLLDKISSKNQIVSDRFYRALYAKLLLPAVLNSSKVEMFIGLLLRAMKSDVNLKRVAAFAKRVLQVALQQPPQFACGCIFLLSEVFKARPPLWNLVLQNESIDDEFEHFEDVVEETDDEPNATSKKEEQQNAASKKEEQPNATSKKEEHDVGLVHSSDAADSDSASSEDEDDSPASDSEDDVSDEGDELLLRNDLKDIEESKILSGHNDQQPQVSSKASLLPGGYNLRHREPSYCNADRVSWWELVVLASHVHPSVATMAKTLLSGANIVYNGNPLHDLSLTAFLDKFMEKKAKPSTWHGGSQIEPSRKLDMNNHLIGPEILSLAEDDVPPEDFVFHKFYLNKTNSSKKPKKKKKKKGAEEEAAEDLFEVDGGDMDDGDMDGGDESDNEEIEHMLDSADVSMEADGDYDYDDLDQVANEDDEDLVGNVSDAETDVPSDISEGEDFDAIADDDHSDDGDDVDIGDADDDADNDDEDEVFDQRKRKQKAGGKAAASPFASLEDYEHLLNEDIPDKEQSAKKKLKSRKKRKFT</sequence>
<organism evidence="4">
    <name type="scientific">Fagus sylvatica</name>
    <name type="common">Beechnut</name>
    <dbReference type="NCBI Taxonomy" id="28930"/>
    <lineage>
        <taxon>Eukaryota</taxon>
        <taxon>Viridiplantae</taxon>
        <taxon>Streptophyta</taxon>
        <taxon>Embryophyta</taxon>
        <taxon>Tracheophyta</taxon>
        <taxon>Spermatophyta</taxon>
        <taxon>Magnoliopsida</taxon>
        <taxon>eudicotyledons</taxon>
        <taxon>Gunneridae</taxon>
        <taxon>Pentapetalae</taxon>
        <taxon>rosids</taxon>
        <taxon>fabids</taxon>
        <taxon>Fagales</taxon>
        <taxon>Fagaceae</taxon>
        <taxon>Fagus</taxon>
    </lineage>
</organism>
<feature type="region of interest" description="Disordered" evidence="2">
    <location>
        <begin position="698"/>
        <end position="771"/>
    </location>
</feature>
<feature type="compositionally biased region" description="Basic residues" evidence="2">
    <location>
        <begin position="1103"/>
        <end position="1115"/>
    </location>
</feature>
<feature type="compositionally biased region" description="Acidic residues" evidence="2">
    <location>
        <begin position="946"/>
        <end position="975"/>
    </location>
</feature>
<evidence type="ECO:0000313" key="4">
    <source>
        <dbReference type="EMBL" id="SPC90579.1"/>
    </source>
</evidence>
<gene>
    <name evidence="4" type="ORF">FSB_LOCUS18461</name>
</gene>
<accession>A0A2N9FUE5</accession>
<dbReference type="InterPro" id="IPR016024">
    <property type="entry name" value="ARM-type_fold"/>
</dbReference>
<feature type="region of interest" description="Disordered" evidence="2">
    <location>
        <begin position="31"/>
        <end position="139"/>
    </location>
</feature>
<dbReference type="InterPro" id="IPR040155">
    <property type="entry name" value="CEBPZ/Mak21-like"/>
</dbReference>
<name>A0A2N9FUE5_FAGSY</name>
<feature type="compositionally biased region" description="Low complexity" evidence="2">
    <location>
        <begin position="31"/>
        <end position="44"/>
    </location>
</feature>
<dbReference type="AlphaFoldDB" id="A0A2N9FUE5"/>
<feature type="region of interest" description="Disordered" evidence="2">
    <location>
        <begin position="514"/>
        <end position="538"/>
    </location>
</feature>